<feature type="active site" description="Proton acceptor; for dehydratase activity" evidence="7">
    <location>
        <position position="4469"/>
    </location>
</feature>
<dbReference type="Gene3D" id="3.30.70.3290">
    <property type="match status" value="4"/>
</dbReference>
<dbReference type="CDD" id="cd08956">
    <property type="entry name" value="KR_3_FAS_SDR_x"/>
    <property type="match status" value="4"/>
</dbReference>
<evidence type="ECO:0000313" key="12">
    <source>
        <dbReference type="EMBL" id="WXB01890.1"/>
    </source>
</evidence>
<dbReference type="Gene3D" id="3.40.50.1820">
    <property type="entry name" value="alpha/beta hydrolase"/>
    <property type="match status" value="1"/>
</dbReference>
<evidence type="ECO:0000256" key="6">
    <source>
        <dbReference type="ARBA" id="ARBA00023268"/>
    </source>
</evidence>
<dbReference type="InterPro" id="IPR020807">
    <property type="entry name" value="PKS_DH"/>
</dbReference>
<dbReference type="Pfam" id="PF08659">
    <property type="entry name" value="KR"/>
    <property type="match status" value="4"/>
</dbReference>
<feature type="active site" description="Proton acceptor; for dehydratase activity" evidence="7">
    <location>
        <position position="960"/>
    </location>
</feature>
<feature type="region of interest" description="N-terminal hotdog fold" evidence="7">
    <location>
        <begin position="6148"/>
        <end position="6277"/>
    </location>
</feature>
<dbReference type="CDD" id="cd00833">
    <property type="entry name" value="PKS"/>
    <property type="match status" value="4"/>
</dbReference>
<feature type="active site" description="Proton donor; for dehydratase activity" evidence="7">
    <location>
        <position position="4635"/>
    </location>
</feature>
<dbReference type="InterPro" id="IPR020802">
    <property type="entry name" value="TesA-like"/>
</dbReference>
<dbReference type="SUPFAM" id="SSF53474">
    <property type="entry name" value="alpha/beta-Hydrolases"/>
    <property type="match status" value="1"/>
</dbReference>
<feature type="active site" description="Proton donor; for dehydratase activity" evidence="7">
    <location>
        <position position="1124"/>
    </location>
</feature>
<dbReference type="SMART" id="SM00824">
    <property type="entry name" value="PKS_TE"/>
    <property type="match status" value="1"/>
</dbReference>
<dbReference type="InterPro" id="IPR018201">
    <property type="entry name" value="Ketoacyl_synth_AS"/>
</dbReference>
<feature type="region of interest" description="C-terminal hotdog fold" evidence="7">
    <location>
        <begin position="2859"/>
        <end position="2995"/>
    </location>
</feature>
<dbReference type="InterPro" id="IPR016035">
    <property type="entry name" value="Acyl_Trfase/lysoPLipase"/>
</dbReference>
<dbReference type="Gene3D" id="3.40.50.720">
    <property type="entry name" value="NAD(P)-binding Rossmann-like Domain"/>
    <property type="match status" value="4"/>
</dbReference>
<dbReference type="Proteomes" id="UP001374803">
    <property type="component" value="Chromosome"/>
</dbReference>
<dbReference type="InterPro" id="IPR001031">
    <property type="entry name" value="Thioesterase"/>
</dbReference>
<evidence type="ECO:0000256" key="3">
    <source>
        <dbReference type="ARBA" id="ARBA00022553"/>
    </source>
</evidence>
<feature type="region of interest" description="Disordered" evidence="8">
    <location>
        <begin position="2201"/>
        <end position="2262"/>
    </location>
</feature>
<evidence type="ECO:0000313" key="13">
    <source>
        <dbReference type="Proteomes" id="UP001374803"/>
    </source>
</evidence>
<dbReference type="PANTHER" id="PTHR43775:SF51">
    <property type="entry name" value="INACTIVE PHENOLPHTHIOCEROL SYNTHESIS POLYKETIDE SYNTHASE TYPE I PKS1-RELATED"/>
    <property type="match status" value="1"/>
</dbReference>
<dbReference type="InterPro" id="IPR042104">
    <property type="entry name" value="PKS_dehydratase_sf"/>
</dbReference>
<evidence type="ECO:0000259" key="11">
    <source>
        <dbReference type="PROSITE" id="PS52019"/>
    </source>
</evidence>
<feature type="domain" description="Ketosynthase family 3 (KS3)" evidence="10">
    <location>
        <begin position="5256"/>
        <end position="5685"/>
    </location>
</feature>
<dbReference type="SMART" id="SM00825">
    <property type="entry name" value="PKS_KS"/>
    <property type="match status" value="4"/>
</dbReference>
<dbReference type="EMBL" id="CP089983">
    <property type="protein sequence ID" value="WXB01890.1"/>
    <property type="molecule type" value="Genomic_DNA"/>
</dbReference>
<dbReference type="Pfam" id="PF00550">
    <property type="entry name" value="PP-binding"/>
    <property type="match status" value="4"/>
</dbReference>
<evidence type="ECO:0000259" key="9">
    <source>
        <dbReference type="PROSITE" id="PS50075"/>
    </source>
</evidence>
<dbReference type="InterPro" id="IPR036736">
    <property type="entry name" value="ACP-like_sf"/>
</dbReference>
<dbReference type="SMART" id="SM00823">
    <property type="entry name" value="PKS_PP"/>
    <property type="match status" value="4"/>
</dbReference>
<dbReference type="InterPro" id="IPR009081">
    <property type="entry name" value="PP-bd_ACP"/>
</dbReference>
<dbReference type="SMART" id="SM00822">
    <property type="entry name" value="PKS_KR"/>
    <property type="match status" value="4"/>
</dbReference>
<evidence type="ECO:0000256" key="1">
    <source>
        <dbReference type="ARBA" id="ARBA00004792"/>
    </source>
</evidence>
<dbReference type="SUPFAM" id="SSF53901">
    <property type="entry name" value="Thiolase-like"/>
    <property type="match status" value="4"/>
</dbReference>
<dbReference type="PROSITE" id="PS50075">
    <property type="entry name" value="CARRIER"/>
    <property type="match status" value="4"/>
</dbReference>
<keyword evidence="5" id="KW-0045">Antibiotic biosynthesis</keyword>
<dbReference type="InterPro" id="IPR001227">
    <property type="entry name" value="Ac_transferase_dom_sf"/>
</dbReference>
<gene>
    <name evidence="12" type="ORF">LVJ94_33860</name>
</gene>
<sequence>MANPSDKIVEALRASLKEVERLRQRNRELASASSEPIAIVAMSCRFPGGVRSPSELWEVLVQGTDAISAFPQDRGWKLDELFHPDPEQKGTSYVREGGFLHDAHHFDSAFFGISPREALAIDPQQRLLLETSWEVLEHAGIHPASLQRSLTGVFVGVMYSDYAARLTRAPEDLEGFVGIGSAPSVASGRIAYTFGLEGPAVTIDTACSSSLVSLHLACQALRHRECSLALAGGVTVMASPGAFIEFSRQRGLALDGRCKAFSARADGVGWSEGAGMLLLERLSEATRLGHPVLAVIRGSAVNQDGKSQGLTAPNGPAQQRVIRQALANANLELADIDAVEAHGTGTTLGDPIEAQALLATYGQARSAERPLWLGTIKSNLGHTQAAAGVAGIIKMVLAMQHGLLPKTLHADTASPHVDWSSGALRLLTEPAPWKANGAPRRAAVSSFGISGTNAHVILEEPPRDLPAPAPTPPPALPILLSAKSEAALRAQAERLRVHLASHPEQELTGAAYSLATRRTHFEQRAAFVVADGEALRDALDRFVRQGSIAVRGEARGRGKLAFLFTGQGSQRAGMGRALYEAYPVFREALDGVCAKLDPHLEHPLRDVLFAARGSQLDRTAFAQPALFALEVALFRLLESWGIQPDFVLGHSIGELSAAHVAGVLTLEDACMLVAARARLMQSLPTGGIMVSLRASEQEVQARLAERRGIEIAAVNGPLATVVSGDREAVLELAGHFEAIGRKTKQLVVSHAFHSHHMDGMLGAFREAAARATFHPPRIPIVSNLIGQRLGHDELSSPDYWARHVRHAVRFADGVRALEAEGVTSFVELGPEAVLSAMAHDGVSEAVRERAAFSSVMRADRSEVETLVAAVAGLHVRGHHVDWAGFFGPLALPHAALPSYPFQRERYWLDPPKAAPTDMASAGLASADHPLLGAVISVAAEGAVLLTGRLSPDDPRWLADHTVFDTVLLPGTAFVELALVAARRAGLEHIDELTIESPLLLTSALHLQLAVGARQENGRRALAVYSRPESAVSDAPWTRHATGTLGPAVATASFDLREWPPADAVVLDLEHFYGRMEEEGFSFGPHFRSLRSAFRHGDTLFAEVGLPEGSEPDAARFLLHPALLDGALHVLARGAEGRTGVMLPFSWTGVTLHATAAPALRARISVHDGRVSLALADGAGEPVASIEGLLLRPASAESIRSALASRHDALHRVDWVPLAHREALAPASGWALVGPGGSYTDWADLQASLARGEGVPDVIVVDECGDPSRPIEAVHATVQRGLAVLQAWLREERFAGCKLVFRTQRALAIRSGEDVVDVAGAALAGLVRAAQAEHPERAIVLVDVDDRDLSLAAMQRLPAAGESRLAQRDGAWWVPRLVRAAASGASETRRPLNPEGTVLVTGGTGTLGAIVARHLVGKHGVRHLLMVSRQGHDAPGAESLLRELSAAGAKVTLHACDVANRDQLERLLDSVPAEHPLTAVVHAAGVLDDGVVLSLTPERIAHVLRPKVDAAVHLHELTRERDVAAFVLFSSFAGVLGSPGQGNYAAANAFLDALAHYRQARGLPATSLAWGFWAAGGGMAGDLTDADRKRIARYGIGALSTDEGLDLLDRALERSEVTLVPARFDMAALRAQAEALPPLFRGLVGHTAPRPEASRTTSTLARRLAKMAEDERERLLLDLVRGEVATVFGHASSNAVEPARPLQEIGLDSLMAIELRNRLGAASGLRLPATLLFDHPTPAALARQLGTELLGRSAEILPAQHAGVSVDEPIAIVAMGCRFPGGVQSPSELWEVLVQGTDAVSDFPRDRGWNLDALFHPDPDADKKGTSYVREGGFLHDAHHFDPAFFGISPREALAIDPQQRLLLETSWEVLERAGLPPASLHGSPTGVFVGVMYSDYASRLTRAPEGLEGFVGIGSAPSVASGRIAYTFGLEGPAVTLDTACSSSLVSLHLACQALRHGECSLALAGGVTVMATPAVFVEFSRQRGLARDGRCKAFSERADGVGWAEGAGMLLLERLSDAARLGHPVLAIIRGSAVNQDGKSQGLTAPNGPAQQRVIRQALANARLHAADVDAVEAHGTGTTLGDPIEAQALLATYGQDRSSERPLWLGSIKSNLGHTQAAAGVAGVIKMVLAMQHGLLPKTLHADASSPHVDWSSGALRLLTEPVPWIANGGVEGPAWQAPHGRRRRAAVSSFGISGTNAHVILEEPPPPQPSLCVESRPRQAADLRGGGSPGVPSALHAPARAPSPPRRRSAARGGRLSTQGSGWGSFPIVLSGRNETALRAQAGRWAEWLRQHPDASMHDIAYTAAEHRSHFERRVALVAGDRETLRESLGALERGSVPPGALLADAHAGGKLAFLFTGQGSQRPGMGRVFYETFPAFRDALDAVLEQMDAGPLREVLFAEPGSEDAARLDETAFTQPALFAIEVALFRLLESWGVVPDFLLGHSIGELVAAHVAGVLSLPDACTLVAARARLMQSLPKGGAMISLRASEDEVRPLLREREGRVAIAAVNGPASTVVAGDEDAVLEVAQHVQAMGRSTSRLRVSHAFHSPHMDGMLEAFRDVVRGLTFEPPRIPILSNLTGKPNDELGSAEYWVRHARETVRFLDGVRTLEAEGVATFVELGPGAVLSTMAQLGLSEAGQARAVFLRALHKEESDLQNLTATMAGLHARGHGVDWKGFFAPLAPRVVPLPTYAFQRARYWLESTEGASADVSSPGLGRMEHPILGAAVSLAEGGGVVFTGRLARESHPWLADHAVFDAVVFPGTAFVELALAAGHHVGLDRIDELTLEAPLVVPAEGAVQLQLALGAVDETGRRHLSIHSRRELADASWSRHATGVLGPAAVSRPPVGMSDWPPPGAEPRAVEGLYDRLADAGLAYGPSFQGLTAVWTRGEELFAEVRLPHGSAGDAGRYGLHPALLDAALHAVAGAESHDGVVLPFSWSGVSLFAAGASELRVHVRVEREGSISLAISDAMGGCVASVEALHTRAVSRAQLEGAAASLHDALFRLDWAARALTPRAPAPAAAWLGHDGAYADLPALRAALDGGAPAPEMVIVPWTADAEDDAAQAAHAATARALAFLQAWLADERLAACRLVFLTQGAVATQDESVDLHHAPLWGLVRSAHAEHPDRGICLLDTDGSDASAQALPAALAAAEPQLALRHGVALVPKLARPTSASIEARPLRSDGTVLVTGGTGALGARFARHLVAHHGVRHLLLTSRRGLSAPGAEALRDELTAAGASVTIADCDASDKSALQRLLAGISPDHPLTGVLHTAGTLDDALLRDLDTHRLELVLRPKVDAALHLHALTEHHDLAFFVLFSSLAGVLGNAGQASYSAANSFLDALAHHRRARGLPALSLAWGYWDEPTGMASHLSDSQRARLQRFGVRPLSERDGLALFDNALTRPEASLVPARFDVRAPARVKSAPNTNLARRLAELPLPERERLLLDLVRGEIAAVFGHPSPNAIEPTRPLHEIGLDSLLAVELRNRLAAAFGLQLPATLLFDHPTPDALARQLSHALLGRAAAHQALAPSPSLSTDDPIAIVAMSCRFPGGVRSPSELWEVLVQGTDAVSDFPRDRGWNLDALFHPDPDADKKGTSYVREGGFLHDAHHFDPAFFGISPREALAIDPQQRLLLETSWEALERAGLPPASLHGSLTGVFVGVMYSDYAARFSRAPGDLEGFVGIGSAPSVASGRIAYTFGLEGPAVTLDTACSSSLVSLHLACQALRHGECSLALAGGVTVMATPGAFVEFSRQRGLSRDGRCKAFSERADGVGWAEGAGMLLLERLSEATRLGHPVLAVIRGSAVNQDGKSQGLTAPNGPAQQRVIRQALANARLTPADIDAVEAHGTGTSLGDPIEAQALLATYGQAHSPEQPLWLGSIKSNLGHTQAAAGVAGVIKMVLAMQHGLLPKTLHADAVSPHVDWSSGAVRLASEPVPWIANGRPRRAAVSSFGISGTNAHVVLEEAPRALPAPAPVPAPVPFLLSAKSEAALEAQARHLREHLDAHPDLSLVDVAYSLATTRSHFERRAAVVALDREALGHDLGVLAQGGLPPGAVLGHTRSAGKLAFLFTGQGSQRPGMGRGLYEAIPTFRDALDAVVAELDPHLEVPLRAVLFAEPGSENAARLDETAYTQPALFALEVALFRLLEGWGIVPDFLLGHSIGELVALHVADVLSLKDACTLVAARARLMQALPPGGAMLALRASEEEVRPLLQGNADRVSIAAVNGPSSTVIAGDEEVVLELGRRVEAMGRKIARLRVRHAFHSPHMDGMLDAFREVVRGLSFGPPRIPIVTNLTGQRATAEELGSVEHWVRHVREAVRFYDGVRTLEAEGVSTFVELGPDAVLATMARLGLAEEARASFSSALQDERPELQTLGATVAGLHARGSEVDWGAFFAPFAPRRIPLPTYAFQRERYWLAPPKMEDLASAGLGGAHHPLLGGAVHLAEGDGSLLLGRISLESHPWLADHAVFGTILLPGAAFVEMAHAAAHHVGLERLGELTLEAPLVVPAEGALHLQLVVDAADSDGRRRLSIHARREQADSSWSRHATGILDPAAASPPSFVDMGIWPPADAEPLAVEGLYERLGEAGLVYGPSFRGLAAAWVRGEELFAHVRLPEMLAHEASGFGLHPALLDAALHGLAALRSEQVGDVLLPFSWSGVALHAEGASELRVRLRVEREGAISLAIADGTGKPVASVEALHTRVVSRAQLEGAAASLHDALFRLDWAARALAMRAPAPAAAWLGHDGAYADLPALRDALDGGAPAPEMVIVPWVADAENDAVQATRSATARALAFLQAWLADERLAACRLVFLTQGAVATQDESVDLHHAPLWGLVRSAHAEHPDRGICLLDTDGSDASAQALPAALAAAEPQLALRHGVALVPKLARPTSASIEARPLRSDGTVLVTGGTGALGARFARHLVAHHGVRHLLLTSRRGLSAPGAEALRDELTAAGASVTIADCDASDKSALQRLLAGISPDHPLTGVLHTAGTLDDALLRDLDTHRLELVLRPKVDAALHLHALTEHHDLAFFVLFSSLAGVLGNAGQASYSAANSFLDALAHHRRARGLPALSLAWGYWDEPTGMASHLSDSQRARLQRFGVRPLSERDGLALFDNALTRPEASLVPARFDVRAPARVKSAPNTNLARRLAELPLPERERLLLDLVRGEIAAVFGHPSPNAIEPTRPLHEIGLDSLLAVELRNRLAAASGLQLPATLLFDHPTPDALARQLSHALLGRAAAHQALAPTPSLSTDEPIAIVAMSCRFPGGVQSPSELWQLLLAGTDAISPFPQDRGWTLEQLFHPDPDQKGTSYVREGGFLHDAHHFDPAFFGISPREALAIDPQQRLLLETSWEALERSGLPPSSLHGSLTGVFVGVMYSDYAARFSRAPEDLEGFVGIGSAPSVASGRIAYTFGLEGPAVTLDTACSSSLVSLHLACQALRHGECSLALAGGVTVMATPAVFVEFSRQRALSVDGRCKAFSAKADGVGWAEGAGMLLLERLSDATRLGHPVLAVIRGSAVNQDGKSQGLTAPNGPAQQRVIRQALANARLTPADIDAVEAHGTGTPLGDPIEAQALLATYGQAHSPEQPLWLGSIKSNLGHTQAAAGVAGIIKMVLAMQHGLLPKTLHADAVSPHVDWSSGAVRLASEPVPWIANGGGEGPRRAAVSSFGVSGTNAHVILEEAPRALPAPANAPESALPVLLSAKSKAALGAQARRLREHLEEHPELDLVDIAASLATAKTHFEHRAAMIARDRNALMEQLTALAHGQPLAGAVVGAATHVGKRVFVFPGQGSQWEGMAQSLLESSSVFREEIEACARAFAPWVDWSLLDVLRGGEPSLDRVDVVQPALFAVMVSLAALWRSLGVEPDAVIGHSQGEIAAAYVAGALSLDDAAKIVTLRSRALIELAGKGAMAAVTLSPDALRPYLEPFGERLAIAAVNGPQATVISGEAAAVDALVRTLGDAGVFARKVRVDYASHSAHVDTVEAELLSHWVGLAPRACRVPLYSTVTGAVVSGAELDPSYWYRNLRHTVRFAETTERLLDDGHRFFVEVSPHPVLTLAIEEILEGRKVEAAVVGSLRRDEGDLTRLLLALGGLHTRGWHLDWHAFFRPWAPRRADLPTYAFERERYWLDAAKSDRLPLADGEHPLLAAKSVSADTGTWTFDTTVSHQTPDWIRDHAVRGTTLFPAAGLFELARAAADATLRFQDAALADVVVHTPLVIPPTGEVHLQVSVAPLDTGNAARVRIYGARRSEALEEVAWVLHAEGRLEPATDAPPAAVTRGAPPGTERESLDGYYAALQEYGLEYGPRFRTLRESWREETPDGSVVRWVRVELDEAARRSARDYGIHPALLDGILHAAGLWHDEADPRQRGVFLPFALGAWRAWGKSGSALWARLQHSRDADDLRCLDATLYDDHGSSIGELRRLHLKRVDEATLRRATSADRHRYHVAWQELTPAEGRLSDRWALVCDGTPGDRALAKALKEAGLHVESVAADAVQGFDGVLRIWPEAAPADTDLAARTTSLVEQVLAELQTRLARPEAAERVVWITRGAVAASHDDGVPALEQSPLWGLARSVRQEHAELGLRLVDLGASDDAATMAPALVRALATDDEPEIAIRGEHLLVPRLLRHREAADAHGLPEVPLGGTFLITGGLGLLGRCTARWLAEQGASHLVLTSRRGDASEDADRVKQELDALGAAVRIAACDVTDLDAVQALIATIATADAPLRGVFHCAGAVDDGVLRGQTPERFARVLAPKVTGAWNLDRATRGLALDWFVVYSSVAGIVGVPGQSSYAAASSFLDALAHHRSARGLASSSLAWGFWAERSGMTAHLSGADVTRLARAGMGALSTAEGVRLLERALAAKEILSVPAALDLDQMRATLERSRAPVPALLRGLVKPRASASRGGSELRNRLARLSDVDRRAAVLERVREEIAVELGLRSHEELDPERSLLELGLNSVMAIEIRQRLGAALDLALPATLLFQATTAHAITDRVLERMPAASTEAAPANAAQEHPLTANVQKLSELGEFDLGYELVVLSSRIRRAREAKAPARTDVARPIKLAGGGTRSSVLCIPTIAPPTGSFQYARFAPAMPERDVWVLPNPGFTQGETLPTDRATVVRTHAENIVRCAGGAPFVLVGYSSGGWVAHAVAAHLESIGVVPRGLVLLDTYLIRDVTPGIGSVFRRAWLGGLPTIPRTDEEFTALPCYTDLFQDWQPEELSSPTLFVRVQEPMPGMEDERLPGSGDWRSHWEHRHTPAELPGSHFTVLTEHAHTTARTIHEWLLTLEKET</sequence>
<feature type="domain" description="Carrier" evidence="9">
    <location>
        <begin position="5159"/>
        <end position="5237"/>
    </location>
</feature>
<evidence type="ECO:0000256" key="8">
    <source>
        <dbReference type="SAM" id="MobiDB-lite"/>
    </source>
</evidence>
<keyword evidence="2" id="KW-0596">Phosphopantetheine</keyword>
<feature type="domain" description="Ketosynthase family 3 (KS3)" evidence="10">
    <location>
        <begin position="3539"/>
        <end position="3967"/>
    </location>
</feature>
<dbReference type="InterPro" id="IPR016036">
    <property type="entry name" value="Malonyl_transacylase_ACP-bd"/>
</dbReference>
<dbReference type="InterPro" id="IPR049552">
    <property type="entry name" value="PKS_DH_N"/>
</dbReference>
<dbReference type="Gene3D" id="3.40.47.10">
    <property type="match status" value="4"/>
</dbReference>
<dbReference type="Pfam" id="PF08990">
    <property type="entry name" value="Docking"/>
    <property type="match status" value="1"/>
</dbReference>
<dbReference type="Pfam" id="PF22621">
    <property type="entry name" value="CurL-like_PKS_C"/>
    <property type="match status" value="3"/>
</dbReference>
<keyword evidence="6" id="KW-0511">Multifunctional enzyme</keyword>
<dbReference type="InterPro" id="IPR029058">
    <property type="entry name" value="AB_hydrolase_fold"/>
</dbReference>
<dbReference type="SMART" id="SM00827">
    <property type="entry name" value="PKS_AT"/>
    <property type="match status" value="4"/>
</dbReference>
<dbReference type="InterPro" id="IPR014031">
    <property type="entry name" value="Ketoacyl_synth_C"/>
</dbReference>
<dbReference type="InterPro" id="IPR049551">
    <property type="entry name" value="PKS_DH_C"/>
</dbReference>
<dbReference type="InterPro" id="IPR036291">
    <property type="entry name" value="NAD(P)-bd_dom_sf"/>
</dbReference>
<dbReference type="InterPro" id="IPR020841">
    <property type="entry name" value="PKS_Beta-ketoAc_synthase_dom"/>
</dbReference>
<dbReference type="Pfam" id="PF00975">
    <property type="entry name" value="Thioesterase"/>
    <property type="match status" value="1"/>
</dbReference>
<evidence type="ECO:0000256" key="2">
    <source>
        <dbReference type="ARBA" id="ARBA00022450"/>
    </source>
</evidence>
<dbReference type="InterPro" id="IPR014030">
    <property type="entry name" value="Ketoacyl_synth_N"/>
</dbReference>
<dbReference type="Pfam" id="PF00698">
    <property type="entry name" value="Acyl_transf_1"/>
    <property type="match status" value="4"/>
</dbReference>
<feature type="active site" description="Proton acceptor; for dehydratase activity" evidence="7">
    <location>
        <position position="2755"/>
    </location>
</feature>
<protein>
    <submittedName>
        <fullName evidence="12">SDR family NAD(P)-dependent oxidoreductase</fullName>
    </submittedName>
</protein>
<feature type="domain" description="PKS/mFAS DH" evidence="11">
    <location>
        <begin position="6148"/>
        <end position="6439"/>
    </location>
</feature>
<feature type="region of interest" description="N-terminal hotdog fold" evidence="7">
    <location>
        <begin position="928"/>
        <end position="1051"/>
    </location>
</feature>
<dbReference type="Pfam" id="PF02801">
    <property type="entry name" value="Ketoacyl-synt_C"/>
    <property type="match status" value="4"/>
</dbReference>
<dbReference type="InterPro" id="IPR020806">
    <property type="entry name" value="PKS_PP-bd"/>
</dbReference>
<keyword evidence="13" id="KW-1185">Reference proteome</keyword>
<dbReference type="InterPro" id="IPR015083">
    <property type="entry name" value="NorB/c/GfsB-D-like_docking"/>
</dbReference>
<evidence type="ECO:0000256" key="5">
    <source>
        <dbReference type="ARBA" id="ARBA00023194"/>
    </source>
</evidence>
<dbReference type="InterPro" id="IPR049900">
    <property type="entry name" value="PKS_mFAS_DH"/>
</dbReference>
<dbReference type="SUPFAM" id="SSF47336">
    <property type="entry name" value="ACP-like"/>
    <property type="match status" value="4"/>
</dbReference>
<dbReference type="Pfam" id="PF14765">
    <property type="entry name" value="PS-DH"/>
    <property type="match status" value="4"/>
</dbReference>
<dbReference type="Gene3D" id="3.40.366.10">
    <property type="entry name" value="Malonyl-Coenzyme A Acyl Carrier Protein, domain 2"/>
    <property type="match status" value="4"/>
</dbReference>
<dbReference type="PROSITE" id="PS00012">
    <property type="entry name" value="PHOSPHOPANTETHEINE"/>
    <property type="match status" value="4"/>
</dbReference>
<feature type="domain" description="Ketosynthase family 3 (KS3)" evidence="10">
    <location>
        <begin position="1766"/>
        <end position="2206"/>
    </location>
</feature>
<dbReference type="InterPro" id="IPR032821">
    <property type="entry name" value="PKS_assoc"/>
</dbReference>
<keyword evidence="4" id="KW-0808">Transferase</keyword>
<feature type="active site" description="Proton acceptor; for dehydratase activity" evidence="7">
    <location>
        <position position="6180"/>
    </location>
</feature>
<dbReference type="Pfam" id="PF21089">
    <property type="entry name" value="PKS_DH_N"/>
    <property type="match status" value="4"/>
</dbReference>
<dbReference type="InterPro" id="IPR013968">
    <property type="entry name" value="PKS_KR"/>
</dbReference>
<reference evidence="12" key="1">
    <citation type="submission" date="2021-12" db="EMBL/GenBank/DDBJ databases">
        <title>Discovery of the Pendulisporaceae a myxobacterial family with distinct sporulation behavior and unique specialized metabolism.</title>
        <authorList>
            <person name="Garcia R."/>
            <person name="Popoff A."/>
            <person name="Bader C.D."/>
            <person name="Loehr J."/>
            <person name="Walesch S."/>
            <person name="Walt C."/>
            <person name="Boldt J."/>
            <person name="Bunk B."/>
            <person name="Haeckl F.J.F.P.J."/>
            <person name="Gunesch A.P."/>
            <person name="Birkelbach J."/>
            <person name="Nuebel U."/>
            <person name="Pietschmann T."/>
            <person name="Bach T."/>
            <person name="Mueller R."/>
        </authorList>
    </citation>
    <scope>NUCLEOTIDE SEQUENCE</scope>
    <source>
        <strain evidence="12">MSr11367</strain>
    </source>
</reference>
<feature type="active site" description="Proton donor; for dehydratase activity" evidence="7">
    <location>
        <position position="6355"/>
    </location>
</feature>
<dbReference type="PROSITE" id="PS00606">
    <property type="entry name" value="KS3_1"/>
    <property type="match status" value="4"/>
</dbReference>
<dbReference type="RefSeq" id="WP_394831509.1">
    <property type="nucleotide sequence ID" value="NZ_CP089929.1"/>
</dbReference>
<dbReference type="Pfam" id="PF22953">
    <property type="entry name" value="SpnB_Rossmann"/>
    <property type="match status" value="4"/>
</dbReference>
<dbReference type="InterPro" id="IPR055123">
    <property type="entry name" value="SpnB-like_Rossmann"/>
</dbReference>
<dbReference type="InterPro" id="IPR016039">
    <property type="entry name" value="Thiolase-like"/>
</dbReference>
<organism evidence="12 13">
    <name type="scientific">Pendulispora rubella</name>
    <dbReference type="NCBI Taxonomy" id="2741070"/>
    <lineage>
        <taxon>Bacteria</taxon>
        <taxon>Pseudomonadati</taxon>
        <taxon>Myxococcota</taxon>
        <taxon>Myxococcia</taxon>
        <taxon>Myxococcales</taxon>
        <taxon>Sorangiineae</taxon>
        <taxon>Pendulisporaceae</taxon>
        <taxon>Pendulispora</taxon>
    </lineage>
</organism>
<feature type="domain" description="Carrier" evidence="9">
    <location>
        <begin position="6927"/>
        <end position="7002"/>
    </location>
</feature>
<dbReference type="PROSITE" id="PS52004">
    <property type="entry name" value="KS3_2"/>
    <property type="match status" value="4"/>
</dbReference>
<proteinExistence type="predicted"/>
<comment type="pathway">
    <text evidence="1">Antibiotic biosynthesis.</text>
</comment>
<dbReference type="Gene3D" id="1.10.1200.10">
    <property type="entry name" value="ACP-like"/>
    <property type="match status" value="4"/>
</dbReference>
<dbReference type="PANTHER" id="PTHR43775">
    <property type="entry name" value="FATTY ACID SYNTHASE"/>
    <property type="match status" value="1"/>
</dbReference>
<dbReference type="InterPro" id="IPR014043">
    <property type="entry name" value="Acyl_transferase_dom"/>
</dbReference>
<feature type="domain" description="PKS/mFAS DH" evidence="11">
    <location>
        <begin position="2723"/>
        <end position="2995"/>
    </location>
</feature>
<dbReference type="SMART" id="SM00826">
    <property type="entry name" value="PKS_DH"/>
    <property type="match status" value="4"/>
</dbReference>
<feature type="domain" description="Carrier" evidence="9">
    <location>
        <begin position="3442"/>
        <end position="3520"/>
    </location>
</feature>
<dbReference type="SUPFAM" id="SSF55048">
    <property type="entry name" value="Probable ACP-binding domain of malonyl-CoA ACP transacylase"/>
    <property type="match status" value="4"/>
</dbReference>
<feature type="domain" description="Carrier" evidence="9">
    <location>
        <begin position="1673"/>
        <end position="1748"/>
    </location>
</feature>
<feature type="active site" description="Proton donor; for dehydratase activity" evidence="7">
    <location>
        <position position="2920"/>
    </location>
</feature>
<accession>A0ABZ2KY36</accession>
<name>A0ABZ2KY36_9BACT</name>
<dbReference type="Pfam" id="PF16197">
    <property type="entry name" value="KAsynt_C_assoc"/>
    <property type="match status" value="1"/>
</dbReference>
<dbReference type="InterPro" id="IPR050091">
    <property type="entry name" value="PKS_NRPS_Biosynth_Enz"/>
</dbReference>
<feature type="region of interest" description="N-terminal hotdog fold" evidence="7">
    <location>
        <begin position="2723"/>
        <end position="2846"/>
    </location>
</feature>
<dbReference type="PROSITE" id="PS52019">
    <property type="entry name" value="PKS_MFAS_DH"/>
    <property type="match status" value="4"/>
</dbReference>
<dbReference type="InterPro" id="IPR006162">
    <property type="entry name" value="Ppantetheine_attach_site"/>
</dbReference>
<dbReference type="SUPFAM" id="SSF52151">
    <property type="entry name" value="FabD/lysophospholipase-like"/>
    <property type="match status" value="4"/>
</dbReference>
<evidence type="ECO:0000256" key="7">
    <source>
        <dbReference type="PROSITE-ProRule" id="PRU01363"/>
    </source>
</evidence>
<dbReference type="Gene3D" id="3.10.129.110">
    <property type="entry name" value="Polyketide synthase dehydratase"/>
    <property type="match status" value="4"/>
</dbReference>
<feature type="region of interest" description="Disordered" evidence="8">
    <location>
        <begin position="6273"/>
        <end position="6292"/>
    </location>
</feature>
<evidence type="ECO:0000259" key="10">
    <source>
        <dbReference type="PROSITE" id="PS52004"/>
    </source>
</evidence>
<dbReference type="SMART" id="SM01294">
    <property type="entry name" value="PKS_PP_betabranch"/>
    <property type="match status" value="2"/>
</dbReference>
<feature type="region of interest" description="C-terminal hotdog fold" evidence="7">
    <location>
        <begin position="6289"/>
        <end position="6439"/>
    </location>
</feature>
<dbReference type="InterPro" id="IPR057326">
    <property type="entry name" value="KR_dom"/>
</dbReference>
<evidence type="ECO:0000256" key="4">
    <source>
        <dbReference type="ARBA" id="ARBA00022679"/>
    </source>
</evidence>
<feature type="region of interest" description="C-terminal hotdog fold" evidence="7">
    <location>
        <begin position="4574"/>
        <end position="4712"/>
    </location>
</feature>
<feature type="domain" description="PKS/mFAS DH" evidence="11">
    <location>
        <begin position="4437"/>
        <end position="4712"/>
    </location>
</feature>
<dbReference type="SUPFAM" id="SSF51735">
    <property type="entry name" value="NAD(P)-binding Rossmann-fold domains"/>
    <property type="match status" value="8"/>
</dbReference>
<feature type="region of interest" description="C-terminal hotdog fold" evidence="7">
    <location>
        <begin position="1063"/>
        <end position="1199"/>
    </location>
</feature>
<feature type="region of interest" description="N-terminal hotdog fold" evidence="7">
    <location>
        <begin position="4437"/>
        <end position="4560"/>
    </location>
</feature>
<feature type="domain" description="Ketosynthase family 3 (KS3)" evidence="10">
    <location>
        <begin position="34"/>
        <end position="460"/>
    </location>
</feature>
<feature type="domain" description="PKS/mFAS DH" evidence="11">
    <location>
        <begin position="928"/>
        <end position="1199"/>
    </location>
</feature>
<dbReference type="Pfam" id="PF00109">
    <property type="entry name" value="ketoacyl-synt"/>
    <property type="match status" value="4"/>
</dbReference>
<keyword evidence="3" id="KW-0597">Phosphoprotein</keyword>